<organism evidence="1 2">
    <name type="scientific">Bifidobacterium moraviense</name>
    <dbReference type="NCBI Taxonomy" id="2675323"/>
    <lineage>
        <taxon>Bacteria</taxon>
        <taxon>Bacillati</taxon>
        <taxon>Actinomycetota</taxon>
        <taxon>Actinomycetes</taxon>
        <taxon>Bifidobacteriales</taxon>
        <taxon>Bifidobacteriaceae</taxon>
        <taxon>Bifidobacterium</taxon>
    </lineage>
</organism>
<sequence>MTSNGPVAALAEQSRRERRCIIPPDESMRRVLCRRVDRGSFVRPWRGLYAEAEHWRSLDPNEQSLHVIRALSAAHPDWTFAGPSAALVHGLDCPYALSGDIYRLVPRHARDTHPRRNRLVAVTPGAGTRTERVDGIMVTSAETTVYDCAARFRPSHALAFADSALRLGRSTISSLTEHGMGRRRDGSWARAMQLLALANGASENGGESRCRGMLHECGADVPQLQVEVPCLTDRRRVHRTDMMWVREDGSHVACEFDGTRKYVDPAMIGTRDIRQVVTEERDRQQCLQQQGIDVFRLFHDQLDRPGTVRRLLSVNRVPTNDIIRRQLGAWS</sequence>
<dbReference type="AlphaFoldDB" id="A0A7Y0HZS2"/>
<reference evidence="1 2" key="1">
    <citation type="submission" date="2020-02" db="EMBL/GenBank/DDBJ databases">
        <title>Characterization of phylogenetic diversity of novel bifidobacterial species isolated in Czech ZOOs.</title>
        <authorList>
            <person name="Lugli G.A."/>
            <person name="Vera N.B."/>
            <person name="Ventura M."/>
        </authorList>
    </citation>
    <scope>NUCLEOTIDE SEQUENCE [LARGE SCALE GENOMIC DNA]</scope>
    <source>
        <strain evidence="1 2">DSM 109958</strain>
    </source>
</reference>
<dbReference type="RefSeq" id="WP_169276187.1">
    <property type="nucleotide sequence ID" value="NZ_JAAIIH010000016.1"/>
</dbReference>
<name>A0A7Y0HZS2_9BIFI</name>
<evidence type="ECO:0000313" key="1">
    <source>
        <dbReference type="EMBL" id="NMN01104.1"/>
    </source>
</evidence>
<comment type="caution">
    <text evidence="1">The sequence shown here is derived from an EMBL/GenBank/DDBJ whole genome shotgun (WGS) entry which is preliminary data.</text>
</comment>
<proteinExistence type="predicted"/>
<gene>
    <name evidence="1" type="ORF">G1C96_1687</name>
</gene>
<protein>
    <submittedName>
        <fullName evidence="1">CTP synthase</fullName>
    </submittedName>
</protein>
<dbReference type="Proteomes" id="UP000588277">
    <property type="component" value="Unassembled WGS sequence"/>
</dbReference>
<accession>A0A7Y0HZS2</accession>
<keyword evidence="2" id="KW-1185">Reference proteome</keyword>
<evidence type="ECO:0000313" key="2">
    <source>
        <dbReference type="Proteomes" id="UP000588277"/>
    </source>
</evidence>
<dbReference type="EMBL" id="JAAIIH010000016">
    <property type="protein sequence ID" value="NMN01104.1"/>
    <property type="molecule type" value="Genomic_DNA"/>
</dbReference>